<keyword evidence="1" id="KW-0175">Coiled coil</keyword>
<evidence type="ECO:0000313" key="3">
    <source>
        <dbReference type="Proteomes" id="UP000325614"/>
    </source>
</evidence>
<protein>
    <submittedName>
        <fullName evidence="2">Uncharacterized protein</fullName>
    </submittedName>
</protein>
<gene>
    <name evidence="2" type="ORF">GDR74_04265</name>
</gene>
<dbReference type="KEGG" id="mico:GDR74_04265"/>
<proteinExistence type="predicted"/>
<accession>A0A5P9JZW8</accession>
<evidence type="ECO:0000256" key="1">
    <source>
        <dbReference type="SAM" id="Coils"/>
    </source>
</evidence>
<evidence type="ECO:0000313" key="2">
    <source>
        <dbReference type="EMBL" id="QFU15494.1"/>
    </source>
</evidence>
<dbReference type="EMBL" id="CP045423">
    <property type="protein sequence ID" value="QFU15494.1"/>
    <property type="molecule type" value="Genomic_DNA"/>
</dbReference>
<feature type="coiled-coil region" evidence="1">
    <location>
        <begin position="7"/>
        <end position="37"/>
    </location>
</feature>
<reference evidence="2 3" key="1">
    <citation type="submission" date="2019-10" db="EMBL/GenBank/DDBJ databases">
        <title>Isolation, Identification of Microvirga thermotolerans HR1, a novel thermophilic bacterium and Comparative Genomics of the genus Microvirga.</title>
        <authorList>
            <person name="Li J."/>
            <person name="Zhang W."/>
            <person name="Lin M."/>
            <person name="Wang J."/>
        </authorList>
    </citation>
    <scope>NUCLEOTIDE SEQUENCE [LARGE SCALE GENOMIC DNA]</scope>
    <source>
        <strain evidence="2 3">HR1</strain>
    </source>
</reference>
<dbReference type="Proteomes" id="UP000325614">
    <property type="component" value="Chromosome"/>
</dbReference>
<organism evidence="2 3">
    <name type="scientific">Microvirga thermotolerans</name>
    <dbReference type="NCBI Taxonomy" id="2651334"/>
    <lineage>
        <taxon>Bacteria</taxon>
        <taxon>Pseudomonadati</taxon>
        <taxon>Pseudomonadota</taxon>
        <taxon>Alphaproteobacteria</taxon>
        <taxon>Hyphomicrobiales</taxon>
        <taxon>Methylobacteriaceae</taxon>
        <taxon>Microvirga</taxon>
    </lineage>
</organism>
<name>A0A5P9JZW8_9HYPH</name>
<dbReference type="RefSeq" id="WP_152585139.1">
    <property type="nucleotide sequence ID" value="NZ_CP045423.1"/>
</dbReference>
<keyword evidence="3" id="KW-1185">Reference proteome</keyword>
<dbReference type="AlphaFoldDB" id="A0A5P9JZW8"/>
<sequence length="114" mass="12615">MLDRDRIKSVMMRLMALERKAEKLAETSREIAQEAAALWEELMPETQEELDNQGKIKRPDGRLNDAGIRAVNAAFASGATVSEVARRFEITPSAASGRRKIWLASKAEGSAKSK</sequence>